<evidence type="ECO:0000313" key="6">
    <source>
        <dbReference type="EMBL" id="TWF98814.1"/>
    </source>
</evidence>
<evidence type="ECO:0000256" key="1">
    <source>
        <dbReference type="ARBA" id="ARBA00023015"/>
    </source>
</evidence>
<dbReference type="InterPro" id="IPR041916">
    <property type="entry name" value="Anti_sigma_zinc_sf"/>
</dbReference>
<feature type="region of interest" description="Disordered" evidence="3">
    <location>
        <begin position="165"/>
        <end position="192"/>
    </location>
</feature>
<keyword evidence="1" id="KW-0805">Transcription regulation</keyword>
<proteinExistence type="predicted"/>
<keyword evidence="4" id="KW-0812">Transmembrane</keyword>
<sequence length="292" mass="29615">MTTPSPHESSADPRHPSVEQLADLAEDLLPADRAAAVRTHLADCPECADTTAALTELTALLAADPIEPMPQEVARRIDAALAAAQPSTPTAPITPPTPAAPTVPGAPAAPLSPGAPPARADRSTRAAGRPGRRRRFVLAAAACLAVFGLGGGLLLSQQSASRPAASAVSTSTPDTATHPAAGTKPTGPEFTAAGLPDQVRALLRPSALVQPHTTTEQGETGNLPPDCVQLAIPAHQGEVPLLTAHGSYQGSAVDVYVFRAAGDPESLDAYLVAPGCSTAPAVVELHQQVPAH</sequence>
<dbReference type="EMBL" id="VIWT01000001">
    <property type="protein sequence ID" value="TWF98814.1"/>
    <property type="molecule type" value="Genomic_DNA"/>
</dbReference>
<feature type="compositionally biased region" description="Low complexity" evidence="3">
    <location>
        <begin position="102"/>
        <end position="112"/>
    </location>
</feature>
<dbReference type="RefSeq" id="WP_145905181.1">
    <property type="nucleotide sequence ID" value="NZ_VIWT01000001.1"/>
</dbReference>
<keyword evidence="4" id="KW-0472">Membrane</keyword>
<reference evidence="6 7" key="1">
    <citation type="submission" date="2019-06" db="EMBL/GenBank/DDBJ databases">
        <title>Sequencing the genomes of 1000 actinobacteria strains.</title>
        <authorList>
            <person name="Klenk H.-P."/>
        </authorList>
    </citation>
    <scope>NUCLEOTIDE SEQUENCE [LARGE SCALE GENOMIC DNA]</scope>
    <source>
        <strain evidence="6 7">DSM 44826</strain>
    </source>
</reference>
<dbReference type="AlphaFoldDB" id="A0A561UHI2"/>
<organism evidence="6 7">
    <name type="scientific">Kitasatospora viridis</name>
    <dbReference type="NCBI Taxonomy" id="281105"/>
    <lineage>
        <taxon>Bacteria</taxon>
        <taxon>Bacillati</taxon>
        <taxon>Actinomycetota</taxon>
        <taxon>Actinomycetes</taxon>
        <taxon>Kitasatosporales</taxon>
        <taxon>Streptomycetaceae</taxon>
        <taxon>Kitasatospora</taxon>
    </lineage>
</organism>
<evidence type="ECO:0000256" key="3">
    <source>
        <dbReference type="SAM" id="MobiDB-lite"/>
    </source>
</evidence>
<dbReference type="Gene3D" id="1.10.10.1320">
    <property type="entry name" value="Anti-sigma factor, zinc-finger domain"/>
    <property type="match status" value="1"/>
</dbReference>
<keyword evidence="2" id="KW-0804">Transcription</keyword>
<dbReference type="InterPro" id="IPR027383">
    <property type="entry name" value="Znf_put"/>
</dbReference>
<accession>A0A561UHI2</accession>
<dbReference type="Pfam" id="PF13490">
    <property type="entry name" value="zf-HC2"/>
    <property type="match status" value="1"/>
</dbReference>
<dbReference type="OrthoDB" id="4350643at2"/>
<dbReference type="Proteomes" id="UP000317940">
    <property type="component" value="Unassembled WGS sequence"/>
</dbReference>
<evidence type="ECO:0000256" key="4">
    <source>
        <dbReference type="SAM" id="Phobius"/>
    </source>
</evidence>
<evidence type="ECO:0000256" key="2">
    <source>
        <dbReference type="ARBA" id="ARBA00023163"/>
    </source>
</evidence>
<evidence type="ECO:0000259" key="5">
    <source>
        <dbReference type="Pfam" id="PF13490"/>
    </source>
</evidence>
<protein>
    <submittedName>
        <fullName evidence="6">Putative zinc finger protein</fullName>
    </submittedName>
</protein>
<gene>
    <name evidence="6" type="ORF">FHX73_112641</name>
</gene>
<feature type="region of interest" description="Disordered" evidence="3">
    <location>
        <begin position="84"/>
        <end position="131"/>
    </location>
</feature>
<keyword evidence="7" id="KW-1185">Reference proteome</keyword>
<feature type="compositionally biased region" description="Low complexity" evidence="3">
    <location>
        <begin position="165"/>
        <end position="177"/>
    </location>
</feature>
<feature type="transmembrane region" description="Helical" evidence="4">
    <location>
        <begin position="136"/>
        <end position="155"/>
    </location>
</feature>
<keyword evidence="4" id="KW-1133">Transmembrane helix</keyword>
<feature type="domain" description="Putative zinc-finger" evidence="5">
    <location>
        <begin position="19"/>
        <end position="48"/>
    </location>
</feature>
<feature type="compositionally biased region" description="Pro residues" evidence="3">
    <location>
        <begin position="92"/>
        <end position="101"/>
    </location>
</feature>
<name>A0A561UHI2_9ACTN</name>
<comment type="caution">
    <text evidence="6">The sequence shown here is derived from an EMBL/GenBank/DDBJ whole genome shotgun (WGS) entry which is preliminary data.</text>
</comment>
<evidence type="ECO:0000313" key="7">
    <source>
        <dbReference type="Proteomes" id="UP000317940"/>
    </source>
</evidence>